<dbReference type="InterPro" id="IPR035386">
    <property type="entry name" value="Arm-DNA-bind_5"/>
</dbReference>
<dbReference type="InterPro" id="IPR025269">
    <property type="entry name" value="SAM-like_dom"/>
</dbReference>
<protein>
    <submittedName>
        <fullName evidence="5">Site-specific integrase</fullName>
    </submittedName>
</protein>
<evidence type="ECO:0000256" key="3">
    <source>
        <dbReference type="ARBA" id="ARBA00023172"/>
    </source>
</evidence>
<reference evidence="6" key="1">
    <citation type="journal article" date="2019" name="Int. J. Syst. Evol. Microbiol.">
        <title>The Global Catalogue of Microorganisms (GCM) 10K type strain sequencing project: providing services to taxonomists for standard genome sequencing and annotation.</title>
        <authorList>
            <consortium name="The Broad Institute Genomics Platform"/>
            <consortium name="The Broad Institute Genome Sequencing Center for Infectious Disease"/>
            <person name="Wu L."/>
            <person name="Ma J."/>
        </authorList>
    </citation>
    <scope>NUCLEOTIDE SEQUENCE [LARGE SCALE GENOMIC DNA]</scope>
    <source>
        <strain evidence="6">JCM 17626</strain>
    </source>
</reference>
<dbReference type="InterPro" id="IPR010998">
    <property type="entry name" value="Integrase_recombinase_N"/>
</dbReference>
<dbReference type="PANTHER" id="PTHR30349:SF64">
    <property type="entry name" value="PROPHAGE INTEGRASE INTD-RELATED"/>
    <property type="match status" value="1"/>
</dbReference>
<dbReference type="Pfam" id="PF00589">
    <property type="entry name" value="Phage_integrase"/>
    <property type="match status" value="1"/>
</dbReference>
<keyword evidence="2" id="KW-0238">DNA-binding</keyword>
<accession>A0ABP8BDG0</accession>
<sequence length="408" mass="47816">MAKVNYYLNSKADSKDNRLILLYYSYNDRRLMFSTNETVNKKNWNPKSKRVKTSVSGSLEINGKLDSYSEQIQSMYRRLQLNNELINDEIIKENISNIILNKKNREIKPDFLQFIELFLENVKSTRASATMLAYNTTVVHLKTFHAARTNNKRLEFNDIDLNFYNDFINYLTNAELSKNSIGKHIKIIKVFLNEATERGINDNLKFRSKKFKVLKEDSDSIYLNESEIERLYKLNLSKLPHLDKVRDLFIIGCWTGLRFGDLSKVDGDNIKDDFLTIRTQKTEQKIIIPIHNLVKQILEKYDYKLPKAISNQKMNEYIKKICEKAKINEEIVTTITKGGKVVSEKTKKFDLVSSHTSRRSFATNQYLRGVPSRLIMMITSHKTETIFLKYIKVTAQEEANRLKDMWKI</sequence>
<dbReference type="Pfam" id="PF13102">
    <property type="entry name" value="Phage_int_SAM_5"/>
    <property type="match status" value="1"/>
</dbReference>
<dbReference type="PROSITE" id="PS51898">
    <property type="entry name" value="TYR_RECOMBINASE"/>
    <property type="match status" value="1"/>
</dbReference>
<dbReference type="InterPro" id="IPR013762">
    <property type="entry name" value="Integrase-like_cat_sf"/>
</dbReference>
<dbReference type="RefSeq" id="WP_344851476.1">
    <property type="nucleotide sequence ID" value="NZ_BAABBY010000005.1"/>
</dbReference>
<gene>
    <name evidence="5" type="ORF">GCM10022289_21680</name>
</gene>
<name>A0ABP8BDG0_9SPHI</name>
<comment type="caution">
    <text evidence="5">The sequence shown here is derived from an EMBL/GenBank/DDBJ whole genome shotgun (WGS) entry which is preliminary data.</text>
</comment>
<proteinExistence type="inferred from homology"/>
<feature type="domain" description="Tyr recombinase" evidence="4">
    <location>
        <begin position="218"/>
        <end position="403"/>
    </location>
</feature>
<dbReference type="PANTHER" id="PTHR30349">
    <property type="entry name" value="PHAGE INTEGRASE-RELATED"/>
    <property type="match status" value="1"/>
</dbReference>
<dbReference type="Proteomes" id="UP001501772">
    <property type="component" value="Unassembled WGS sequence"/>
</dbReference>
<keyword evidence="3" id="KW-0233">DNA recombination</keyword>
<dbReference type="EMBL" id="BAABBY010000005">
    <property type="protein sequence ID" value="GAA4204205.1"/>
    <property type="molecule type" value="Genomic_DNA"/>
</dbReference>
<dbReference type="Gene3D" id="1.10.443.10">
    <property type="entry name" value="Intergrase catalytic core"/>
    <property type="match status" value="1"/>
</dbReference>
<evidence type="ECO:0000313" key="6">
    <source>
        <dbReference type="Proteomes" id="UP001501772"/>
    </source>
</evidence>
<dbReference type="InterPro" id="IPR002104">
    <property type="entry name" value="Integrase_catalytic"/>
</dbReference>
<comment type="similarity">
    <text evidence="1">Belongs to the 'phage' integrase family.</text>
</comment>
<keyword evidence="6" id="KW-1185">Reference proteome</keyword>
<evidence type="ECO:0000256" key="1">
    <source>
        <dbReference type="ARBA" id="ARBA00008857"/>
    </source>
</evidence>
<evidence type="ECO:0000313" key="5">
    <source>
        <dbReference type="EMBL" id="GAA4204205.1"/>
    </source>
</evidence>
<evidence type="ECO:0000256" key="2">
    <source>
        <dbReference type="ARBA" id="ARBA00023125"/>
    </source>
</evidence>
<dbReference type="InterPro" id="IPR050090">
    <property type="entry name" value="Tyrosine_recombinase_XerCD"/>
</dbReference>
<organism evidence="5 6">
    <name type="scientific">Pedobacter jeongneungensis</name>
    <dbReference type="NCBI Taxonomy" id="947309"/>
    <lineage>
        <taxon>Bacteria</taxon>
        <taxon>Pseudomonadati</taxon>
        <taxon>Bacteroidota</taxon>
        <taxon>Sphingobacteriia</taxon>
        <taxon>Sphingobacteriales</taxon>
        <taxon>Sphingobacteriaceae</taxon>
        <taxon>Pedobacter</taxon>
    </lineage>
</organism>
<dbReference type="Pfam" id="PF17293">
    <property type="entry name" value="Arm-DNA-bind_5"/>
    <property type="match status" value="1"/>
</dbReference>
<dbReference type="SUPFAM" id="SSF56349">
    <property type="entry name" value="DNA breaking-rejoining enzymes"/>
    <property type="match status" value="1"/>
</dbReference>
<dbReference type="Gene3D" id="1.10.150.130">
    <property type="match status" value="1"/>
</dbReference>
<dbReference type="InterPro" id="IPR011010">
    <property type="entry name" value="DNA_brk_join_enz"/>
</dbReference>
<dbReference type="CDD" id="cd01185">
    <property type="entry name" value="INTN1_C_like"/>
    <property type="match status" value="1"/>
</dbReference>
<evidence type="ECO:0000259" key="4">
    <source>
        <dbReference type="PROSITE" id="PS51898"/>
    </source>
</evidence>